<keyword evidence="3" id="KW-1185">Reference proteome</keyword>
<dbReference type="InterPro" id="IPR019341">
    <property type="entry name" value="Alpha/Gamma-adaptin-bd_p34"/>
</dbReference>
<sequence length="349" mass="34795">MAAVAVTGAPGAGKDAVVAGLAWLVAQDAGDDLPCLAKPESRSVTPLALLTKYYEAPLELRVLSAADQPWAATEARDGASGAAAAPGVAPADSLRGAEAVVHVANGSARSAESILAEVAALAAALREADCSPELKLLVVTHVDVLDEGVGQWSSTGDAKAAPAAAASAAAAAGAGGLAQRGPESGGASDGLVAALLEATLTHGFEVVAANAAEPAIGSTGRDKSGLARVVEAMGAAAALAGVTSDTVPGQLRPALGDEEGLWDPSRDGPTDEDGGDELAAAEGAGVDFEELGRMMEAARFLKEHGGKLSREERHKQAAELAMKMATLLGIDEDEAEEAMGEVRAEAGEQ</sequence>
<evidence type="ECO:0000256" key="1">
    <source>
        <dbReference type="SAM" id="MobiDB-lite"/>
    </source>
</evidence>
<evidence type="ECO:0000313" key="2">
    <source>
        <dbReference type="EMBL" id="KAA0152376.1"/>
    </source>
</evidence>
<dbReference type="EMBL" id="VLTN01000021">
    <property type="protein sequence ID" value="KAA0152376.1"/>
    <property type="molecule type" value="Genomic_DNA"/>
</dbReference>
<dbReference type="Proteomes" id="UP000323011">
    <property type="component" value="Unassembled WGS sequence"/>
</dbReference>
<accession>A0A5A8CHA6</accession>
<gene>
    <name evidence="2" type="ORF">FNF29_03942</name>
</gene>
<dbReference type="AlphaFoldDB" id="A0A5A8CHA6"/>
<name>A0A5A8CHA6_CAFRO</name>
<dbReference type="PANTHER" id="PTHR14659:SF1">
    <property type="entry name" value="ALPHA- AND GAMMA-ADAPTIN-BINDING PROTEIN P34"/>
    <property type="match status" value="1"/>
</dbReference>
<comment type="caution">
    <text evidence="2">The sequence shown here is derived from an EMBL/GenBank/DDBJ whole genome shotgun (WGS) entry which is preliminary data.</text>
</comment>
<reference evidence="2 3" key="1">
    <citation type="submission" date="2019-07" db="EMBL/GenBank/DDBJ databases">
        <title>Genomes of Cafeteria roenbergensis.</title>
        <authorList>
            <person name="Fischer M.G."/>
            <person name="Hackl T."/>
            <person name="Roman M."/>
        </authorList>
    </citation>
    <scope>NUCLEOTIDE SEQUENCE [LARGE SCALE GENOMIC DNA]</scope>
    <source>
        <strain evidence="2 3">BVI</strain>
    </source>
</reference>
<organism evidence="2 3">
    <name type="scientific">Cafeteria roenbergensis</name>
    <name type="common">Marine flagellate</name>
    <dbReference type="NCBI Taxonomy" id="33653"/>
    <lineage>
        <taxon>Eukaryota</taxon>
        <taxon>Sar</taxon>
        <taxon>Stramenopiles</taxon>
        <taxon>Bigyra</taxon>
        <taxon>Opalozoa</taxon>
        <taxon>Bicosoecida</taxon>
        <taxon>Cafeteriaceae</taxon>
        <taxon>Cafeteria</taxon>
    </lineage>
</organism>
<protein>
    <submittedName>
        <fullName evidence="2">Uncharacterized protein</fullName>
    </submittedName>
</protein>
<dbReference type="PANTHER" id="PTHR14659">
    <property type="entry name" value="ALPHA- AND GAMMA-ADAPTIN-BINDING PROTEIN P34"/>
    <property type="match status" value="1"/>
</dbReference>
<feature type="region of interest" description="Disordered" evidence="1">
    <location>
        <begin position="252"/>
        <end position="278"/>
    </location>
</feature>
<proteinExistence type="predicted"/>
<evidence type="ECO:0000313" key="3">
    <source>
        <dbReference type="Proteomes" id="UP000323011"/>
    </source>
</evidence>